<dbReference type="AlphaFoldDB" id="A0A1D8NNE1"/>
<accession>A0A1D8NNE1</accession>
<dbReference type="VEuPathDB" id="FungiDB:YALI1_F19047g"/>
<evidence type="ECO:0000256" key="2">
    <source>
        <dbReference type="ARBA" id="ARBA00022490"/>
    </source>
</evidence>
<evidence type="ECO:0000256" key="4">
    <source>
        <dbReference type="ARBA" id="ARBA00022701"/>
    </source>
</evidence>
<dbReference type="InterPro" id="IPR047241">
    <property type="entry name" value="KIF11-like_kin_motor_dom"/>
</dbReference>
<evidence type="ECO:0000256" key="7">
    <source>
        <dbReference type="ARBA" id="ARBA00022840"/>
    </source>
</evidence>
<keyword evidence="11" id="KW-0131">Cell cycle</keyword>
<dbReference type="GO" id="GO:0000073">
    <property type="term" value="P:initial mitotic spindle pole body separation"/>
    <property type="evidence" value="ECO:0007669"/>
    <property type="project" value="UniProtKB-ARBA"/>
</dbReference>
<dbReference type="eggNOG" id="KOG0243">
    <property type="taxonomic scope" value="Eukaryota"/>
</dbReference>
<dbReference type="InterPro" id="IPR047149">
    <property type="entry name" value="KIF11-like"/>
</dbReference>
<dbReference type="GO" id="GO:0008574">
    <property type="term" value="F:plus-end-directed microtubule motor activity"/>
    <property type="evidence" value="ECO:0007669"/>
    <property type="project" value="TreeGrafter"/>
</dbReference>
<dbReference type="InterPro" id="IPR036961">
    <property type="entry name" value="Kinesin_motor_dom_sf"/>
</dbReference>
<protein>
    <recommendedName>
        <fullName evidence="15">Kinesin-like protein</fullName>
    </recommendedName>
</protein>
<evidence type="ECO:0000313" key="20">
    <source>
        <dbReference type="Proteomes" id="UP000182444"/>
    </source>
</evidence>
<dbReference type="KEGG" id="yli:2908581"/>
<dbReference type="Proteomes" id="UP000182444">
    <property type="component" value="Chromosome 1F"/>
</dbReference>
<dbReference type="FunFam" id="3.40.850.10:FF:000051">
    <property type="entry name" value="Kinesin-like protein bimC"/>
    <property type="match status" value="1"/>
</dbReference>
<keyword evidence="8 16" id="KW-0175">Coiled coil</keyword>
<dbReference type="GO" id="GO:0005876">
    <property type="term" value="C:spindle microtubule"/>
    <property type="evidence" value="ECO:0007669"/>
    <property type="project" value="TreeGrafter"/>
</dbReference>
<keyword evidence="2" id="KW-0963">Cytoplasm</keyword>
<dbReference type="Gene3D" id="1.20.120.20">
    <property type="entry name" value="Apolipoprotein"/>
    <property type="match status" value="1"/>
</dbReference>
<dbReference type="GO" id="GO:0008017">
    <property type="term" value="F:microtubule binding"/>
    <property type="evidence" value="ECO:0007669"/>
    <property type="project" value="InterPro"/>
</dbReference>
<keyword evidence="4 15" id="KW-0493">Microtubule</keyword>
<feature type="binding site" evidence="14">
    <location>
        <begin position="110"/>
        <end position="117"/>
    </location>
    <ligand>
        <name>ATP</name>
        <dbReference type="ChEBI" id="CHEBI:30616"/>
    </ligand>
</feature>
<name>A0A1D8NNE1_YARLL</name>
<dbReference type="RefSeq" id="XP_505401.3">
    <property type="nucleotide sequence ID" value="XM_505401.3"/>
</dbReference>
<comment type="function">
    <text evidence="13">Required for assembly of the mitotic spindle. Interacts with spindle microtubules to produce an outwardly directed force acting upon the poles. Following spindle assembly, CIN8 and KIP1 apparently act to oppose a force that draws separated poles back together. This force seems to be mediate by KAR3.</text>
</comment>
<feature type="domain" description="Kinesin motor" evidence="18">
    <location>
        <begin position="25"/>
        <end position="360"/>
    </location>
</feature>
<evidence type="ECO:0000256" key="14">
    <source>
        <dbReference type="PROSITE-ProRule" id="PRU00283"/>
    </source>
</evidence>
<keyword evidence="9 14" id="KW-0505">Motor protein</keyword>
<dbReference type="CDD" id="cd01364">
    <property type="entry name" value="KISc_BimC_Eg5"/>
    <property type="match status" value="1"/>
</dbReference>
<dbReference type="InterPro" id="IPR027417">
    <property type="entry name" value="P-loop_NTPase"/>
</dbReference>
<evidence type="ECO:0000256" key="6">
    <source>
        <dbReference type="ARBA" id="ARBA00022776"/>
    </source>
</evidence>
<evidence type="ECO:0000256" key="11">
    <source>
        <dbReference type="ARBA" id="ARBA00023306"/>
    </source>
</evidence>
<evidence type="ECO:0000256" key="15">
    <source>
        <dbReference type="RuleBase" id="RU000394"/>
    </source>
</evidence>
<evidence type="ECO:0000256" key="3">
    <source>
        <dbReference type="ARBA" id="ARBA00022618"/>
    </source>
</evidence>
<dbReference type="SUPFAM" id="SSF58113">
    <property type="entry name" value="Apolipoprotein A-I"/>
    <property type="match status" value="1"/>
</dbReference>
<comment type="similarity">
    <text evidence="12">Belongs to the TRAFAC class myosin-kinesin ATPase superfamily. Kinesin family. KIN-5/BimC subfamily.</text>
</comment>
<dbReference type="PANTHER" id="PTHR47970">
    <property type="entry name" value="KINESIN-LIKE PROTEIN KIF11"/>
    <property type="match status" value="1"/>
</dbReference>
<keyword evidence="6" id="KW-0498">Mitosis</keyword>
<dbReference type="GO" id="GO:0005634">
    <property type="term" value="C:nucleus"/>
    <property type="evidence" value="ECO:0007669"/>
    <property type="project" value="TreeGrafter"/>
</dbReference>
<evidence type="ECO:0000256" key="5">
    <source>
        <dbReference type="ARBA" id="ARBA00022741"/>
    </source>
</evidence>
<reference evidence="19 20" key="1">
    <citation type="journal article" date="2016" name="PLoS ONE">
        <title>Sequence Assembly of Yarrowia lipolytica Strain W29/CLIB89 Shows Transposable Element Diversity.</title>
        <authorList>
            <person name="Magnan C."/>
            <person name="Yu J."/>
            <person name="Chang I."/>
            <person name="Jahn E."/>
            <person name="Kanomata Y."/>
            <person name="Wu J."/>
            <person name="Zeller M."/>
            <person name="Oakes M."/>
            <person name="Baldi P."/>
            <person name="Sandmeyer S."/>
        </authorList>
    </citation>
    <scope>NUCLEOTIDE SEQUENCE [LARGE SCALE GENOMIC DNA]</scope>
    <source>
        <strain evidence="20">CLIB89(W29)</strain>
    </source>
</reference>
<dbReference type="GO" id="GO:0072686">
    <property type="term" value="C:mitotic spindle"/>
    <property type="evidence" value="ECO:0007669"/>
    <property type="project" value="TreeGrafter"/>
</dbReference>
<proteinExistence type="inferred from homology"/>
<keyword evidence="5 14" id="KW-0547">Nucleotide-binding</keyword>
<dbReference type="Pfam" id="PF00225">
    <property type="entry name" value="Kinesin"/>
    <property type="match status" value="1"/>
</dbReference>
<dbReference type="SMART" id="SM00129">
    <property type="entry name" value="KISc"/>
    <property type="match status" value="1"/>
</dbReference>
<dbReference type="Gene3D" id="3.40.850.10">
    <property type="entry name" value="Kinesin motor domain"/>
    <property type="match status" value="1"/>
</dbReference>
<dbReference type="PRINTS" id="PR00380">
    <property type="entry name" value="KINESINHEAVY"/>
</dbReference>
<evidence type="ECO:0000259" key="18">
    <source>
        <dbReference type="PROSITE" id="PS50067"/>
    </source>
</evidence>
<keyword evidence="7 14" id="KW-0067">ATP-binding</keyword>
<evidence type="ECO:0000256" key="9">
    <source>
        <dbReference type="ARBA" id="ARBA00023175"/>
    </source>
</evidence>
<evidence type="ECO:0000256" key="12">
    <source>
        <dbReference type="ARBA" id="ARBA00034704"/>
    </source>
</evidence>
<dbReference type="SUPFAM" id="SSF52540">
    <property type="entry name" value="P-loop containing nucleoside triphosphate hydrolases"/>
    <property type="match status" value="1"/>
</dbReference>
<dbReference type="EMBL" id="CP017558">
    <property type="protein sequence ID" value="AOW07164.1"/>
    <property type="molecule type" value="Genomic_DNA"/>
</dbReference>
<feature type="coiled-coil region" evidence="16">
    <location>
        <begin position="376"/>
        <end position="447"/>
    </location>
</feature>
<feature type="region of interest" description="Disordered" evidence="17">
    <location>
        <begin position="1"/>
        <end position="25"/>
    </location>
</feature>
<sequence length="929" mass="102262">MRKSYRPSMSSTRPKTRSSMAPSTGMKVLVRCRGRNERETTENSSVVVKTSGHKGREITIEGGPVAHTGKTYTFDRVFGPESDQGMIFEAVSSSLDEMLQGYNCTIFAYGQTGTGKTYTMTGDFNLDERGEAVSNAGIVPRALVELFKRLSGSAGENSVKLSYVELYNEELRDLLSSQGDTKKLRIFEEPGKKGTVVQGLEEAYVRSCTEAMKVLQEGFTRRQVAATKCNDMSSRSHSVLTITLSTKEYTADGQEYLRTGKLNLVDLAGSENVGRSGAENMRAREAGSINQSLLTLGRVINSLVDGTLHIPYRESKLTRLLQESLGGRTKTVIIATVSPARVSIDETISTLEYSHRAKNIKNSPVVNETTSKQVFIKDYVDEIARLRADLESTRKGQGVFLSQESYQLLLDENESHKVTINEQKMRLDVLEERAGNYEGKIKDMEEQQAVVIKGAKSLLKVMDSAVAEVTKLHEHTRLMGEIGVRNETGLRSLQQSAPKRLKLCVGTHKNDVAHYVTKTSGGLTALDGLQERNNQFFGDLTQRLDSSITSIQAQIVHLISSNNQDAHSMASLLSELGAVKHEMKTNIQASMAHIQTSLQDVTSDLEKHIESYETQLTNSLSQLSSNLSQSVASVRQTYERVQQQIDQAVTSHLNTTSTSTKSIHTSFESMSATVARQKEAQAAAEAELKQRMNQMIESALKEQNDQWDAVVGALKTEVHRELSAVNGSIETFKGAYGESRNQVDFSAVSGTAHQLTEESINLKEATRNVFDRVESGHSSLCRVVDSHSDSVTSVMSPLDSFVVQATETNQNLSEARAKRMDEISSAFEAGLSSTAQTISVYSDTARSDSEAVKSELKTGIESVAHCVKRLASEVDQVSGHIEEHLYEKFPSAPPRSSYVDVATDFRAVVEKGNLKGHTRDPLHEVTNEM</sequence>
<dbReference type="GO" id="GO:0005524">
    <property type="term" value="F:ATP binding"/>
    <property type="evidence" value="ECO:0007669"/>
    <property type="project" value="UniProtKB-UniRule"/>
</dbReference>
<evidence type="ECO:0000256" key="8">
    <source>
        <dbReference type="ARBA" id="ARBA00023054"/>
    </source>
</evidence>
<comment type="subcellular location">
    <subcellularLocation>
        <location evidence="1">Cytoplasm</location>
        <location evidence="1">Cytoskeleton</location>
        <location evidence="1">Spindle</location>
    </subcellularLocation>
</comment>
<dbReference type="GO" id="GO:0007018">
    <property type="term" value="P:microtubule-based movement"/>
    <property type="evidence" value="ECO:0007669"/>
    <property type="project" value="InterPro"/>
</dbReference>
<organism evidence="19 20">
    <name type="scientific">Yarrowia lipolytica</name>
    <name type="common">Candida lipolytica</name>
    <dbReference type="NCBI Taxonomy" id="4952"/>
    <lineage>
        <taxon>Eukaryota</taxon>
        <taxon>Fungi</taxon>
        <taxon>Dikarya</taxon>
        <taxon>Ascomycota</taxon>
        <taxon>Saccharomycotina</taxon>
        <taxon>Dipodascomycetes</taxon>
        <taxon>Dipodascales</taxon>
        <taxon>Dipodascales incertae sedis</taxon>
        <taxon>Yarrowia</taxon>
    </lineage>
</organism>
<keyword evidence="10" id="KW-0206">Cytoskeleton</keyword>
<dbReference type="GeneID" id="2908581"/>
<dbReference type="PROSITE" id="PS50067">
    <property type="entry name" value="KINESIN_MOTOR_2"/>
    <property type="match status" value="1"/>
</dbReference>
<dbReference type="PANTHER" id="PTHR47970:SF12">
    <property type="entry name" value="KINESIN FAMILY MEMBER 11"/>
    <property type="match status" value="1"/>
</dbReference>
<keyword evidence="3" id="KW-0132">Cell division</keyword>
<dbReference type="PROSITE" id="PS00411">
    <property type="entry name" value="KINESIN_MOTOR_1"/>
    <property type="match status" value="1"/>
</dbReference>
<evidence type="ECO:0000256" key="17">
    <source>
        <dbReference type="SAM" id="MobiDB-lite"/>
    </source>
</evidence>
<evidence type="ECO:0000256" key="10">
    <source>
        <dbReference type="ARBA" id="ARBA00023212"/>
    </source>
</evidence>
<dbReference type="InterPro" id="IPR019821">
    <property type="entry name" value="Kinesin_motor_CS"/>
</dbReference>
<evidence type="ECO:0000256" key="16">
    <source>
        <dbReference type="SAM" id="Coils"/>
    </source>
</evidence>
<evidence type="ECO:0000256" key="13">
    <source>
        <dbReference type="ARBA" id="ARBA00059896"/>
    </source>
</evidence>
<dbReference type="GO" id="GO:0051301">
    <property type="term" value="P:cell division"/>
    <property type="evidence" value="ECO:0007669"/>
    <property type="project" value="UniProtKB-KW"/>
</dbReference>
<gene>
    <name evidence="19" type="ORF">YALI1_F19047g</name>
</gene>
<dbReference type="InterPro" id="IPR001752">
    <property type="entry name" value="Kinesin_motor_dom"/>
</dbReference>
<dbReference type="VEuPathDB" id="FungiDB:YALI0_F14179g"/>
<feature type="compositionally biased region" description="Polar residues" evidence="17">
    <location>
        <begin position="7"/>
        <end position="22"/>
    </location>
</feature>
<evidence type="ECO:0000256" key="1">
    <source>
        <dbReference type="ARBA" id="ARBA00004186"/>
    </source>
</evidence>
<evidence type="ECO:0000313" key="19">
    <source>
        <dbReference type="EMBL" id="AOW07164.1"/>
    </source>
</evidence>